<evidence type="ECO:0000313" key="6">
    <source>
        <dbReference type="Proteomes" id="UP000703038"/>
    </source>
</evidence>
<dbReference type="NCBIfam" id="TIGR03971">
    <property type="entry name" value="SDR_subfam_1"/>
    <property type="match status" value="1"/>
</dbReference>
<proteinExistence type="inferred from homology"/>
<protein>
    <submittedName>
        <fullName evidence="5">SDR family mycofactocin-dependent oxidoreductase</fullName>
    </submittedName>
</protein>
<evidence type="ECO:0000256" key="1">
    <source>
        <dbReference type="ARBA" id="ARBA00006484"/>
    </source>
</evidence>
<dbReference type="PANTHER" id="PTHR24321:SF8">
    <property type="entry name" value="ESTRADIOL 17-BETA-DEHYDROGENASE 8-RELATED"/>
    <property type="match status" value="1"/>
</dbReference>
<dbReference type="EMBL" id="JAFBBK010000001">
    <property type="protein sequence ID" value="MBM7413277.1"/>
    <property type="molecule type" value="Genomic_DNA"/>
</dbReference>
<name>A0ABS2KN92_9NOCA</name>
<gene>
    <name evidence="5" type="ORF">JOE42_000010</name>
</gene>
<dbReference type="InterPro" id="IPR023985">
    <property type="entry name" value="SDR_subfam_1"/>
</dbReference>
<keyword evidence="3" id="KW-0520">NAD</keyword>
<dbReference type="SUPFAM" id="SSF51735">
    <property type="entry name" value="NAD(P)-binding Rossmann-fold domains"/>
    <property type="match status" value="1"/>
</dbReference>
<keyword evidence="2" id="KW-0560">Oxidoreductase</keyword>
<dbReference type="InterPro" id="IPR002347">
    <property type="entry name" value="SDR_fam"/>
</dbReference>
<dbReference type="PRINTS" id="PR00081">
    <property type="entry name" value="GDHRDH"/>
</dbReference>
<accession>A0ABS2KN92</accession>
<dbReference type="Proteomes" id="UP000703038">
    <property type="component" value="Unassembled WGS sequence"/>
</dbReference>
<evidence type="ECO:0000313" key="5">
    <source>
        <dbReference type="EMBL" id="MBM7413277.1"/>
    </source>
</evidence>
<dbReference type="CDD" id="cd05233">
    <property type="entry name" value="SDR_c"/>
    <property type="match status" value="1"/>
</dbReference>
<organism evidence="5 6">
    <name type="scientific">Rhodococcoides corynebacterioides</name>
    <dbReference type="NCBI Taxonomy" id="53972"/>
    <lineage>
        <taxon>Bacteria</taxon>
        <taxon>Bacillati</taxon>
        <taxon>Actinomycetota</taxon>
        <taxon>Actinomycetes</taxon>
        <taxon>Mycobacteriales</taxon>
        <taxon>Nocardiaceae</taxon>
        <taxon>Rhodococcoides</taxon>
    </lineage>
</organism>
<dbReference type="InterPro" id="IPR036291">
    <property type="entry name" value="NAD(P)-bd_dom_sf"/>
</dbReference>
<dbReference type="InterPro" id="IPR020904">
    <property type="entry name" value="Sc_DH/Rdtase_CS"/>
</dbReference>
<dbReference type="RefSeq" id="WP_204865866.1">
    <property type="nucleotide sequence ID" value="NZ_JAFBBK010000001.1"/>
</dbReference>
<dbReference type="PRINTS" id="PR00080">
    <property type="entry name" value="SDRFAMILY"/>
</dbReference>
<evidence type="ECO:0000256" key="2">
    <source>
        <dbReference type="ARBA" id="ARBA00023002"/>
    </source>
</evidence>
<evidence type="ECO:0000256" key="3">
    <source>
        <dbReference type="ARBA" id="ARBA00023027"/>
    </source>
</evidence>
<dbReference type="PROSITE" id="PS00061">
    <property type="entry name" value="ADH_SHORT"/>
    <property type="match status" value="1"/>
</dbReference>
<dbReference type="NCBIfam" id="NF009467">
    <property type="entry name" value="PRK12826.1-3"/>
    <property type="match status" value="1"/>
</dbReference>
<dbReference type="PANTHER" id="PTHR24321">
    <property type="entry name" value="DEHYDROGENASES, SHORT CHAIN"/>
    <property type="match status" value="1"/>
</dbReference>
<dbReference type="Gene3D" id="3.40.50.720">
    <property type="entry name" value="NAD(P)-binding Rossmann-like Domain"/>
    <property type="match status" value="1"/>
</dbReference>
<dbReference type="Pfam" id="PF00106">
    <property type="entry name" value="adh_short"/>
    <property type="match status" value="1"/>
</dbReference>
<reference evidence="5 6" key="1">
    <citation type="submission" date="2021-01" db="EMBL/GenBank/DDBJ databases">
        <title>Genomics of switchgrass bacterial isolates.</title>
        <authorList>
            <person name="Shade A."/>
        </authorList>
    </citation>
    <scope>NUCLEOTIDE SEQUENCE [LARGE SCALE GENOMIC DNA]</scope>
    <source>
        <strain evidence="5 6">PvP111</strain>
    </source>
</reference>
<comment type="caution">
    <text evidence="5">The sequence shown here is derived from an EMBL/GenBank/DDBJ whole genome shotgun (WGS) entry which is preliminary data.</text>
</comment>
<evidence type="ECO:0000256" key="4">
    <source>
        <dbReference type="RuleBase" id="RU000363"/>
    </source>
</evidence>
<comment type="similarity">
    <text evidence="1 4">Belongs to the short-chain dehydrogenases/reductases (SDR) family.</text>
</comment>
<keyword evidence="6" id="KW-1185">Reference proteome</keyword>
<sequence>MTDRMKDKVVFITGAARGQGRAHAVELASEGADIIAVDVCAAPAVMDYDAATPEDLQETVAAVEALGRRIVHRVVDVRDLAGLESVVREGVEKLGRIDAVVANAGFVTWGRFWEIDPQTWDDVVAVNLTGVFNTMRAAVPAMIDGGRGGSIIITSSVAGLKSLPAQAPYSAAKSGVVGLAKTAAIELAEYGIRVNTIHPWGVTTKMGVIGSDGQAVFGSHPDYEPLMQQILKEPRQSSPEDIANLVVFLASDESRTITAAQIPIDHGATKV</sequence>